<comment type="caution">
    <text evidence="13">The sequence shown here is derived from an EMBL/GenBank/DDBJ whole genome shotgun (WGS) entry which is preliminary data.</text>
</comment>
<keyword evidence="5 12" id="KW-0812">Transmembrane</keyword>
<evidence type="ECO:0000256" key="12">
    <source>
        <dbReference type="SAM" id="Phobius"/>
    </source>
</evidence>
<evidence type="ECO:0000256" key="7">
    <source>
        <dbReference type="ARBA" id="ARBA00023136"/>
    </source>
</evidence>
<evidence type="ECO:0000313" key="13">
    <source>
        <dbReference type="EMBL" id="PAA68309.1"/>
    </source>
</evidence>
<evidence type="ECO:0000256" key="10">
    <source>
        <dbReference type="SAM" id="Coils"/>
    </source>
</evidence>
<proteinExistence type="predicted"/>
<feature type="coiled-coil region" evidence="10">
    <location>
        <begin position="740"/>
        <end position="833"/>
    </location>
</feature>
<feature type="coiled-coil region" evidence="10">
    <location>
        <begin position="234"/>
        <end position="295"/>
    </location>
</feature>
<dbReference type="AlphaFoldDB" id="A0A267F5C8"/>
<evidence type="ECO:0000256" key="3">
    <source>
        <dbReference type="ARBA" id="ARBA00022475"/>
    </source>
</evidence>
<dbReference type="OrthoDB" id="5977401at2759"/>
<feature type="compositionally biased region" description="Low complexity" evidence="11">
    <location>
        <begin position="104"/>
        <end position="121"/>
    </location>
</feature>
<dbReference type="InterPro" id="IPR026501">
    <property type="entry name" value="Limbin/EVC"/>
</dbReference>
<comment type="subcellular location">
    <subcellularLocation>
        <location evidence="2">Cell membrane</location>
        <topology evidence="2">Single-pass membrane protein</topology>
    </subcellularLocation>
    <subcellularLocation>
        <location evidence="1">Cytoplasm</location>
        <location evidence="1">Cytoskeleton</location>
        <location evidence="1">Cilium basal body</location>
    </subcellularLocation>
</comment>
<evidence type="ECO:0000256" key="6">
    <source>
        <dbReference type="ARBA" id="ARBA00022989"/>
    </source>
</evidence>
<dbReference type="EMBL" id="NIVC01001405">
    <property type="protein sequence ID" value="PAA68309.1"/>
    <property type="molecule type" value="Genomic_DNA"/>
</dbReference>
<dbReference type="GO" id="GO:0060170">
    <property type="term" value="C:ciliary membrane"/>
    <property type="evidence" value="ECO:0007669"/>
    <property type="project" value="TreeGrafter"/>
</dbReference>
<feature type="region of interest" description="Disordered" evidence="11">
    <location>
        <begin position="93"/>
        <end position="143"/>
    </location>
</feature>
<feature type="region of interest" description="Disordered" evidence="11">
    <location>
        <begin position="935"/>
        <end position="1007"/>
    </location>
</feature>
<evidence type="ECO:0000256" key="4">
    <source>
        <dbReference type="ARBA" id="ARBA00022490"/>
    </source>
</evidence>
<protein>
    <recommendedName>
        <fullName evidence="15">CARD domain-containing protein</fullName>
    </recommendedName>
</protein>
<reference evidence="13 14" key="1">
    <citation type="submission" date="2017-06" db="EMBL/GenBank/DDBJ databases">
        <title>A platform for efficient transgenesis in Macrostomum lignano, a flatworm model organism for stem cell research.</title>
        <authorList>
            <person name="Berezikov E."/>
        </authorList>
    </citation>
    <scope>NUCLEOTIDE SEQUENCE [LARGE SCALE GENOMIC DNA]</scope>
    <source>
        <strain evidence="13">DV1</strain>
        <tissue evidence="13">Whole organism</tissue>
    </source>
</reference>
<keyword evidence="10" id="KW-0175">Coiled coil</keyword>
<keyword evidence="8" id="KW-0206">Cytoskeleton</keyword>
<dbReference type="GO" id="GO:0007224">
    <property type="term" value="P:smoothened signaling pathway"/>
    <property type="evidence" value="ECO:0007669"/>
    <property type="project" value="InterPro"/>
</dbReference>
<dbReference type="GO" id="GO:0098797">
    <property type="term" value="C:plasma membrane protein complex"/>
    <property type="evidence" value="ECO:0007669"/>
    <property type="project" value="TreeGrafter"/>
</dbReference>
<evidence type="ECO:0000256" key="2">
    <source>
        <dbReference type="ARBA" id="ARBA00004162"/>
    </source>
</evidence>
<keyword evidence="9" id="KW-0966">Cell projection</keyword>
<sequence length="1007" mass="113623">MSTCARFEVEVQAADASSAYTAVGLIIGLIIGFLLTFILLWICCFHMKFRSRSYNTCFLAKLYSAGAERSCGAKFNDKMTCLDRRNLGRVEEADPSLRRASATSGSSLRMRSMRNSRSEASQEAARNSRRSLVPPTAEVGSGKAGEDGVLGRLWLLQADSQQAAERLAMIDAIAQVTEQEGEQELLQQDWAATARQERDLWRARLLGLWQLTGSLLNRLQADGDIDEDTRRRLLAEHTDQLAGAQTRVEEELAAAREERKKRQLSRSSSTDATVVAAEEAEAASEEEAKRSARLDSAAQQEMARLRRRLSGLAKLGAEKADALMAGLKAGVARLEGRLANQRLRQCADMEAALARRRQLLAQQMAADEEATYGIEQLMESRRLQLSGLVRDQKLSDGERQKILAAYQKSLLRQKEAFEKSYLSQKKSLAERLRHARESQAADLERRHAAAVGRLIERVEAGTDTGDPERAADALADTLEARNSALATMHEDRDARDCNQLTALRDDLLQEKGSGEAQAEEELNRQLGLSEDEVGRMLDMHRRQVEKFRKDKRSEQQRSQRRLEEKLASRQAKFAAARQAREAELAEVKRGQDVVLHKALALQADIDEQARKQIVEEHERQLLALGNSLQLSRLRQEKGLEAKLAARRAAMSRLQRDTREEKLLLDEQKAGGPEAAKLEARLAAHMEEEKRRLYEESRLGRQRLRENLAAETAAALKEQEARLGEAIGRLQTGQARRRGLIDRQQKVLRELEAQLEARLAEAGDGGGRDDGDMRGLDQILQSHRNQMANLSDQMDREKRQQEMLLKERLQRRKLEREEEVKQTVDKEEQEATRALDSSGHGQIARYVLELSLDAKFRNSMMSMEEEMRLEMKRQQEQLDREMEADLQKSLEDQRKRLFGDLARLTSIPKSEMQDMVDRAGTTAGVGRKLTRQVSRDITDGAAAAAEDAGRKKASRAKKQKAKQPRATREDLDEEEEYRGGSRGRAARPASSKQPKGRQYQDDFEDDDY</sequence>
<dbReference type="Proteomes" id="UP000215902">
    <property type="component" value="Unassembled WGS sequence"/>
</dbReference>
<dbReference type="PANTHER" id="PTHR16795:SF13">
    <property type="entry name" value="EVC COMPLEX MEMBER EVC"/>
    <property type="match status" value="1"/>
</dbReference>
<keyword evidence="14" id="KW-1185">Reference proteome</keyword>
<keyword evidence="7 12" id="KW-0472">Membrane</keyword>
<evidence type="ECO:0000256" key="11">
    <source>
        <dbReference type="SAM" id="MobiDB-lite"/>
    </source>
</evidence>
<keyword evidence="4" id="KW-0963">Cytoplasm</keyword>
<accession>A0A267F5C8</accession>
<gene>
    <name evidence="13" type="ORF">BOX15_Mlig009366g1</name>
</gene>
<evidence type="ECO:0000313" key="14">
    <source>
        <dbReference type="Proteomes" id="UP000215902"/>
    </source>
</evidence>
<evidence type="ECO:0000256" key="8">
    <source>
        <dbReference type="ARBA" id="ARBA00023212"/>
    </source>
</evidence>
<evidence type="ECO:0000256" key="1">
    <source>
        <dbReference type="ARBA" id="ARBA00004120"/>
    </source>
</evidence>
<feature type="transmembrane region" description="Helical" evidence="12">
    <location>
        <begin position="20"/>
        <end position="43"/>
    </location>
</feature>
<feature type="compositionally biased region" description="Basic and acidic residues" evidence="11">
    <location>
        <begin position="532"/>
        <end position="566"/>
    </location>
</feature>
<name>A0A267F5C8_9PLAT</name>
<keyword evidence="6 12" id="KW-1133">Transmembrane helix</keyword>
<evidence type="ECO:0000256" key="9">
    <source>
        <dbReference type="ARBA" id="ARBA00023273"/>
    </source>
</evidence>
<keyword evidence="3" id="KW-1003">Cell membrane</keyword>
<feature type="region of interest" description="Disordered" evidence="11">
    <location>
        <begin position="510"/>
        <end position="566"/>
    </location>
</feature>
<evidence type="ECO:0000256" key="5">
    <source>
        <dbReference type="ARBA" id="ARBA00022692"/>
    </source>
</evidence>
<feature type="compositionally biased region" description="Basic residues" evidence="11">
    <location>
        <begin position="950"/>
        <end position="964"/>
    </location>
</feature>
<dbReference type="STRING" id="282301.A0A267F5C8"/>
<evidence type="ECO:0008006" key="15">
    <source>
        <dbReference type="Google" id="ProtNLM"/>
    </source>
</evidence>
<dbReference type="PANTHER" id="PTHR16795">
    <property type="entry name" value="LIMBIN/ELLIS-VAN CREVELD PROTEIN"/>
    <property type="match status" value="1"/>
</dbReference>
<organism evidence="13 14">
    <name type="scientific">Macrostomum lignano</name>
    <dbReference type="NCBI Taxonomy" id="282301"/>
    <lineage>
        <taxon>Eukaryota</taxon>
        <taxon>Metazoa</taxon>
        <taxon>Spiralia</taxon>
        <taxon>Lophotrochozoa</taxon>
        <taxon>Platyhelminthes</taxon>
        <taxon>Rhabditophora</taxon>
        <taxon>Macrostomorpha</taxon>
        <taxon>Macrostomida</taxon>
        <taxon>Macrostomidae</taxon>
        <taxon>Macrostomum</taxon>
    </lineage>
</organism>